<evidence type="ECO:0000313" key="8">
    <source>
        <dbReference type="Proteomes" id="UP000276133"/>
    </source>
</evidence>
<dbReference type="PANTHER" id="PTHR10283">
    <property type="entry name" value="SOLUTE CARRIER FAMILY 13 MEMBER"/>
    <property type="match status" value="1"/>
</dbReference>
<gene>
    <name evidence="7" type="ORF">BpHYR1_036488</name>
</gene>
<feature type="transmembrane region" description="Helical" evidence="6">
    <location>
        <begin position="19"/>
        <end position="36"/>
    </location>
</feature>
<keyword evidence="8" id="KW-1185">Reference proteome</keyword>
<evidence type="ECO:0000256" key="1">
    <source>
        <dbReference type="ARBA" id="ARBA00004141"/>
    </source>
</evidence>
<evidence type="ECO:0000256" key="2">
    <source>
        <dbReference type="ARBA" id="ARBA00006772"/>
    </source>
</evidence>
<feature type="transmembrane region" description="Helical" evidence="6">
    <location>
        <begin position="125"/>
        <end position="144"/>
    </location>
</feature>
<accession>A0A3M7Q0C0</accession>
<dbReference type="GO" id="GO:0015556">
    <property type="term" value="F:C4-dicarboxylate transmembrane transporter activity"/>
    <property type="evidence" value="ECO:0007669"/>
    <property type="project" value="UniProtKB-ARBA"/>
</dbReference>
<dbReference type="STRING" id="10195.A0A3M7Q0C0"/>
<feature type="transmembrane region" description="Helical" evidence="6">
    <location>
        <begin position="269"/>
        <end position="298"/>
    </location>
</feature>
<protein>
    <submittedName>
        <fullName evidence="7">Solute carrier family 13 member 2</fullName>
    </submittedName>
</protein>
<dbReference type="EMBL" id="REGN01008107">
    <property type="protein sequence ID" value="RNA04445.1"/>
    <property type="molecule type" value="Genomic_DNA"/>
</dbReference>
<dbReference type="GO" id="GO:0005310">
    <property type="term" value="F:dicarboxylic acid transmembrane transporter activity"/>
    <property type="evidence" value="ECO:0007669"/>
    <property type="project" value="UniProtKB-ARBA"/>
</dbReference>
<evidence type="ECO:0000256" key="6">
    <source>
        <dbReference type="SAM" id="Phobius"/>
    </source>
</evidence>
<feature type="transmembrane region" description="Helical" evidence="6">
    <location>
        <begin position="227"/>
        <end position="249"/>
    </location>
</feature>
<keyword evidence="4 6" id="KW-1133">Transmembrane helix</keyword>
<evidence type="ECO:0000256" key="4">
    <source>
        <dbReference type="ARBA" id="ARBA00022989"/>
    </source>
</evidence>
<reference evidence="7 8" key="1">
    <citation type="journal article" date="2018" name="Sci. Rep.">
        <title>Genomic signatures of local adaptation to the degree of environmental predictability in rotifers.</title>
        <authorList>
            <person name="Franch-Gras L."/>
            <person name="Hahn C."/>
            <person name="Garcia-Roger E.M."/>
            <person name="Carmona M.J."/>
            <person name="Serra M."/>
            <person name="Gomez A."/>
        </authorList>
    </citation>
    <scope>NUCLEOTIDE SEQUENCE [LARGE SCALE GENOMIC DNA]</scope>
    <source>
        <strain evidence="7">HYR1</strain>
    </source>
</reference>
<evidence type="ECO:0000256" key="5">
    <source>
        <dbReference type="ARBA" id="ARBA00023136"/>
    </source>
</evidence>
<dbReference type="AlphaFoldDB" id="A0A3M7Q0C0"/>
<proteinExistence type="inferred from homology"/>
<comment type="subcellular location">
    <subcellularLocation>
        <location evidence="1">Membrane</location>
        <topology evidence="1">Multi-pass membrane protein</topology>
    </subcellularLocation>
</comment>
<evidence type="ECO:0000256" key="3">
    <source>
        <dbReference type="ARBA" id="ARBA00022692"/>
    </source>
</evidence>
<dbReference type="Proteomes" id="UP000276133">
    <property type="component" value="Unassembled WGS sequence"/>
</dbReference>
<feature type="transmembrane region" description="Helical" evidence="6">
    <location>
        <begin position="339"/>
        <end position="358"/>
    </location>
</feature>
<keyword evidence="3 6" id="KW-0812">Transmembrane</keyword>
<dbReference type="InterPro" id="IPR001898">
    <property type="entry name" value="SLC13A/DASS"/>
</dbReference>
<sequence>MLNNIASLYRRKIRPFSKLIQAICIPIFALAIPLSIGNKQSYCGYVMIIMSSFWLLETIPMAATSLLPILLFPLFGIMTSRDVTSVYIQDILMLFLAVIVLTQSIRSSGLNERLSLKIILLFGSNPKFLLLGIMCITWFLSIWISNNASVCMMMFPITVEIAKYLIQVNEAVTAEIKKCHQLVSFGAENSVERVDFAEGQEPSRESLFEENSEAEPSNEYSKESLKILKAFCLSVSFSSTIGGSGSLIASPPNILLKGFLDEKFPNNNINFLSFFLYSLPFTFTMLISAWIVLCLLYIPRRVSRKSIHSEKIIEQEPLNRAIKRKYNEYGSLNWEQKSVGTFFIVLILLWLTRDIYWIKGWSYFFPKGIT</sequence>
<comment type="caution">
    <text evidence="7">The sequence shown here is derived from an EMBL/GenBank/DDBJ whole genome shotgun (WGS) entry which is preliminary data.</text>
</comment>
<comment type="similarity">
    <text evidence="2">Belongs to the SLC13A/DASS transporter (TC 2.A.47) family. NADC subfamily.</text>
</comment>
<organism evidence="7 8">
    <name type="scientific">Brachionus plicatilis</name>
    <name type="common">Marine rotifer</name>
    <name type="synonym">Brachionus muelleri</name>
    <dbReference type="NCBI Taxonomy" id="10195"/>
    <lineage>
        <taxon>Eukaryota</taxon>
        <taxon>Metazoa</taxon>
        <taxon>Spiralia</taxon>
        <taxon>Gnathifera</taxon>
        <taxon>Rotifera</taxon>
        <taxon>Eurotatoria</taxon>
        <taxon>Monogononta</taxon>
        <taxon>Pseudotrocha</taxon>
        <taxon>Ploima</taxon>
        <taxon>Brachionidae</taxon>
        <taxon>Brachionus</taxon>
    </lineage>
</organism>
<dbReference type="OrthoDB" id="6493944at2759"/>
<name>A0A3M7Q0C0_BRAPC</name>
<dbReference type="Pfam" id="PF00939">
    <property type="entry name" value="Na_sulph_symp"/>
    <property type="match status" value="1"/>
</dbReference>
<feature type="transmembrane region" description="Helical" evidence="6">
    <location>
        <begin position="48"/>
        <end position="75"/>
    </location>
</feature>
<keyword evidence="5 6" id="KW-0472">Membrane</keyword>
<dbReference type="GO" id="GO:0005886">
    <property type="term" value="C:plasma membrane"/>
    <property type="evidence" value="ECO:0007669"/>
    <property type="project" value="TreeGrafter"/>
</dbReference>
<evidence type="ECO:0000313" key="7">
    <source>
        <dbReference type="EMBL" id="RNA04445.1"/>
    </source>
</evidence>
<dbReference type="PANTHER" id="PTHR10283:SF82">
    <property type="entry name" value="SOLUTE CARRIER FAMILY 13 MEMBER 2"/>
    <property type="match status" value="1"/>
</dbReference>
<feature type="transmembrane region" description="Helical" evidence="6">
    <location>
        <begin position="87"/>
        <end position="105"/>
    </location>
</feature>